<dbReference type="EMBL" id="CP108188">
    <property type="protein sequence ID" value="WTR68152.1"/>
    <property type="molecule type" value="Genomic_DNA"/>
</dbReference>
<sequence length="266" mass="27770">MRELFLADRRAYIRWIDLPGDGPVRVFVHGLGCTASSDFAHVAAHPALTGGRALLVDLLGHGLSDRPADFDYRMESQAAAVAAVLDHLGLMGVDLVGHSMGGAVAIHLTAARPELVARLVVAEPNLYAGGGAFSSPVAAQDEDTFVAEGYARMLAGVDRADYAARLRLADPLAVHRSAVALVEGSVPAPGDLLAAATVPRTFLVGERSLPDSDAEKAAAFGVPVVEIPRAGHNLMLDNPDGFARALAHALTDDPASDPDPASRPRQ</sequence>
<evidence type="ECO:0000313" key="2">
    <source>
        <dbReference type="EMBL" id="WTR68152.1"/>
    </source>
</evidence>
<dbReference type="PRINTS" id="PR00111">
    <property type="entry name" value="ABHYDROLASE"/>
</dbReference>
<dbReference type="InterPro" id="IPR000073">
    <property type="entry name" value="AB_hydrolase_1"/>
</dbReference>
<dbReference type="PANTHER" id="PTHR43194">
    <property type="entry name" value="HYDROLASE ALPHA/BETA FOLD FAMILY"/>
    <property type="match status" value="1"/>
</dbReference>
<accession>A0ABZ1L158</accession>
<dbReference type="InterPro" id="IPR050228">
    <property type="entry name" value="Carboxylesterase_BioH"/>
</dbReference>
<keyword evidence="3" id="KW-1185">Reference proteome</keyword>
<dbReference type="SUPFAM" id="SSF53474">
    <property type="entry name" value="alpha/beta-Hydrolases"/>
    <property type="match status" value="1"/>
</dbReference>
<keyword evidence="2" id="KW-0378">Hydrolase</keyword>
<dbReference type="InterPro" id="IPR029058">
    <property type="entry name" value="AB_hydrolase_fold"/>
</dbReference>
<name>A0ABZ1L158_9ACTN</name>
<proteinExistence type="predicted"/>
<dbReference type="Gene3D" id="3.40.50.1820">
    <property type="entry name" value="alpha/beta hydrolase"/>
    <property type="match status" value="1"/>
</dbReference>
<evidence type="ECO:0000259" key="1">
    <source>
        <dbReference type="Pfam" id="PF00561"/>
    </source>
</evidence>
<reference evidence="2 3" key="1">
    <citation type="submission" date="2022-10" db="EMBL/GenBank/DDBJ databases">
        <title>The complete genomes of actinobacterial strains from the NBC collection.</title>
        <authorList>
            <person name="Joergensen T.S."/>
            <person name="Alvarez Arevalo M."/>
            <person name="Sterndorff E.B."/>
            <person name="Faurdal D."/>
            <person name="Vuksanovic O."/>
            <person name="Mourched A.-S."/>
            <person name="Charusanti P."/>
            <person name="Shaw S."/>
            <person name="Blin K."/>
            <person name="Weber T."/>
        </authorList>
    </citation>
    <scope>NUCLEOTIDE SEQUENCE [LARGE SCALE GENOMIC DNA]</scope>
    <source>
        <strain evidence="2 3">NBC_00123</strain>
    </source>
</reference>
<dbReference type="PANTHER" id="PTHR43194:SF2">
    <property type="entry name" value="PEROXISOMAL MEMBRANE PROTEIN LPX1"/>
    <property type="match status" value="1"/>
</dbReference>
<dbReference type="Proteomes" id="UP001622594">
    <property type="component" value="Chromosome"/>
</dbReference>
<feature type="domain" description="AB hydrolase-1" evidence="1">
    <location>
        <begin position="26"/>
        <end position="165"/>
    </location>
</feature>
<protein>
    <submittedName>
        <fullName evidence="2">Alpha/beta hydrolase</fullName>
    </submittedName>
</protein>
<gene>
    <name evidence="2" type="ORF">OG814_02200</name>
</gene>
<dbReference type="GO" id="GO:0016787">
    <property type="term" value="F:hydrolase activity"/>
    <property type="evidence" value="ECO:0007669"/>
    <property type="project" value="UniProtKB-KW"/>
</dbReference>
<dbReference type="RefSeq" id="WP_406333233.1">
    <property type="nucleotide sequence ID" value="NZ_CP108188.1"/>
</dbReference>
<evidence type="ECO:0000313" key="3">
    <source>
        <dbReference type="Proteomes" id="UP001622594"/>
    </source>
</evidence>
<dbReference type="Pfam" id="PF00561">
    <property type="entry name" value="Abhydrolase_1"/>
    <property type="match status" value="1"/>
</dbReference>
<organism evidence="2 3">
    <name type="scientific">Streptomyces zaomyceticus</name>
    <dbReference type="NCBI Taxonomy" id="68286"/>
    <lineage>
        <taxon>Bacteria</taxon>
        <taxon>Bacillati</taxon>
        <taxon>Actinomycetota</taxon>
        <taxon>Actinomycetes</taxon>
        <taxon>Kitasatosporales</taxon>
        <taxon>Streptomycetaceae</taxon>
        <taxon>Streptomyces</taxon>
    </lineage>
</organism>